<dbReference type="KEGG" id="vg:54997171"/>
<protein>
    <submittedName>
        <fullName evidence="1">Uncharacterized protein</fullName>
    </submittedName>
</protein>
<name>A0A345AWA9_9CAUD</name>
<sequence length="201" mass="23342">MEVQAHGNKFEDIVTRERTGLSKKEYDALKKNGYTSSFDLSKGLKVEYDASIKTTGNNTICCSDILRMMRHNDYRLIVGCYDQVGDQKIFHTQYEFFIQPKDYLTLWGDMDFQRVEFFVNYVKSIPQGAKARDDSKLVRDNLQESVSCDKALYTINPKVDSKKQRRVQCSLKLDELIASGVEYEKKDISLILESKKRTFNK</sequence>
<organism evidence="1 2">
    <name type="scientific">Cyanophage S-TIM4</name>
    <dbReference type="NCBI Taxonomy" id="1048189"/>
    <lineage>
        <taxon>Viruses</taxon>
        <taxon>Duplodnaviria</taxon>
        <taxon>Heunggongvirae</taxon>
        <taxon>Uroviricota</taxon>
        <taxon>Caudoviricetes</taxon>
        <taxon>Pantevenvirales</taxon>
        <taxon>Kyanoviridae</taxon>
        <taxon>Thaumasvirus</taxon>
        <taxon>Thaumasvirus stim4</taxon>
    </lineage>
</organism>
<evidence type="ECO:0000313" key="2">
    <source>
        <dbReference type="Proteomes" id="UP000257501"/>
    </source>
</evidence>
<dbReference type="RefSeq" id="YP_009806313.1">
    <property type="nucleotide sequence ID" value="NC_048015.1"/>
</dbReference>
<reference evidence="1 2" key="1">
    <citation type="journal article" date="2011" name="Nature">
        <title>Genomic island variability facilitates Prochlorococcus-virus coexistence.</title>
        <authorList>
            <person name="Avrani S."/>
            <person name="Wurtzel O."/>
            <person name="Sharon I."/>
            <person name="Sorek R."/>
            <person name="Lindell D."/>
        </authorList>
    </citation>
    <scope>NUCLEOTIDE SEQUENCE [LARGE SCALE GENOMIC DNA]</scope>
</reference>
<dbReference type="Proteomes" id="UP000257501">
    <property type="component" value="Segment"/>
</dbReference>
<keyword evidence="2" id="KW-1185">Reference proteome</keyword>
<dbReference type="EMBL" id="MH512890">
    <property type="protein sequence ID" value="AXF41192.1"/>
    <property type="molecule type" value="Genomic_DNA"/>
</dbReference>
<dbReference type="GeneID" id="54997171"/>
<proteinExistence type="predicted"/>
<gene>
    <name evidence="1" type="primary">ORF_56</name>
    <name evidence="1" type="ORF">S-TIM4_ORF_56</name>
</gene>
<evidence type="ECO:0000313" key="1">
    <source>
        <dbReference type="EMBL" id="AXF41192.1"/>
    </source>
</evidence>
<accession>A0A345AWA9</accession>